<name>A0A9N9JJW1_9GLOM</name>
<organism evidence="1 2">
    <name type="scientific">Acaulospora morrowiae</name>
    <dbReference type="NCBI Taxonomy" id="94023"/>
    <lineage>
        <taxon>Eukaryota</taxon>
        <taxon>Fungi</taxon>
        <taxon>Fungi incertae sedis</taxon>
        <taxon>Mucoromycota</taxon>
        <taxon>Glomeromycotina</taxon>
        <taxon>Glomeromycetes</taxon>
        <taxon>Diversisporales</taxon>
        <taxon>Acaulosporaceae</taxon>
        <taxon>Acaulospora</taxon>
    </lineage>
</organism>
<reference evidence="1" key="1">
    <citation type="submission" date="2021-06" db="EMBL/GenBank/DDBJ databases">
        <authorList>
            <person name="Kallberg Y."/>
            <person name="Tangrot J."/>
            <person name="Rosling A."/>
        </authorList>
    </citation>
    <scope>NUCLEOTIDE SEQUENCE</scope>
    <source>
        <strain evidence="1">CL551</strain>
    </source>
</reference>
<dbReference type="AlphaFoldDB" id="A0A9N9JJW1"/>
<keyword evidence="2" id="KW-1185">Reference proteome</keyword>
<sequence length="46" mass="5092">MVWWEVRDGGRVQVWFGGRLGMAGGYRDGGRVQVWFGGRLGMAGGY</sequence>
<dbReference type="Proteomes" id="UP000789342">
    <property type="component" value="Unassembled WGS sequence"/>
</dbReference>
<dbReference type="EMBL" id="CAJVPV010054148">
    <property type="protein sequence ID" value="CAG8782841.1"/>
    <property type="molecule type" value="Genomic_DNA"/>
</dbReference>
<feature type="non-terminal residue" evidence="1">
    <location>
        <position position="1"/>
    </location>
</feature>
<comment type="caution">
    <text evidence="1">The sequence shown here is derived from an EMBL/GenBank/DDBJ whole genome shotgun (WGS) entry which is preliminary data.</text>
</comment>
<proteinExistence type="predicted"/>
<evidence type="ECO:0000313" key="1">
    <source>
        <dbReference type="EMBL" id="CAG8782841.1"/>
    </source>
</evidence>
<protein>
    <submittedName>
        <fullName evidence="1">5422_t:CDS:1</fullName>
    </submittedName>
</protein>
<accession>A0A9N9JJW1</accession>
<evidence type="ECO:0000313" key="2">
    <source>
        <dbReference type="Proteomes" id="UP000789342"/>
    </source>
</evidence>
<feature type="non-terminal residue" evidence="1">
    <location>
        <position position="46"/>
    </location>
</feature>
<gene>
    <name evidence="1" type="ORF">AMORRO_LOCUS17473</name>
</gene>